<evidence type="ECO:0000256" key="1">
    <source>
        <dbReference type="ARBA" id="ARBA00004651"/>
    </source>
</evidence>
<reference evidence="9 10" key="2">
    <citation type="submission" date="2014-10" db="EMBL/GenBank/DDBJ databases">
        <title>Comparative genomics of the Paenibacillus odorifer group.</title>
        <authorList>
            <person name="Tsai Y.-C."/>
            <person name="Martin N."/>
            <person name="Korlach J."/>
            <person name="Wiedmann M."/>
        </authorList>
    </citation>
    <scope>NUCLEOTIDE SEQUENCE [LARGE SCALE GENOMIC DNA]</scope>
    <source>
        <strain evidence="9 10">DSM 18334</strain>
    </source>
</reference>
<dbReference type="InterPro" id="IPR020846">
    <property type="entry name" value="MFS_dom"/>
</dbReference>
<keyword evidence="5 7" id="KW-1133">Transmembrane helix</keyword>
<feature type="transmembrane region" description="Helical" evidence="7">
    <location>
        <begin position="288"/>
        <end position="310"/>
    </location>
</feature>
<comment type="subcellular location">
    <subcellularLocation>
        <location evidence="1">Cell membrane</location>
        <topology evidence="1">Multi-pass membrane protein</topology>
    </subcellularLocation>
</comment>
<dbReference type="STRING" id="268407.PWYN_04570"/>
<evidence type="ECO:0000259" key="8">
    <source>
        <dbReference type="PROSITE" id="PS50850"/>
    </source>
</evidence>
<feature type="transmembrane region" description="Helical" evidence="7">
    <location>
        <begin position="353"/>
        <end position="372"/>
    </location>
</feature>
<evidence type="ECO:0000256" key="7">
    <source>
        <dbReference type="SAM" id="Phobius"/>
    </source>
</evidence>
<dbReference type="InterPro" id="IPR050171">
    <property type="entry name" value="MFS_Transporters"/>
</dbReference>
<dbReference type="Pfam" id="PF07690">
    <property type="entry name" value="MFS_1"/>
    <property type="match status" value="1"/>
</dbReference>
<feature type="transmembrane region" description="Helical" evidence="7">
    <location>
        <begin position="384"/>
        <end position="405"/>
    </location>
</feature>
<keyword evidence="10" id="KW-1185">Reference proteome</keyword>
<feature type="transmembrane region" description="Helical" evidence="7">
    <location>
        <begin position="46"/>
        <end position="67"/>
    </location>
</feature>
<dbReference type="SUPFAM" id="SSF103473">
    <property type="entry name" value="MFS general substrate transporter"/>
    <property type="match status" value="1"/>
</dbReference>
<protein>
    <recommendedName>
        <fullName evidence="8">Major facilitator superfamily (MFS) profile domain-containing protein</fullName>
    </recommendedName>
</protein>
<evidence type="ECO:0000256" key="6">
    <source>
        <dbReference type="ARBA" id="ARBA00023136"/>
    </source>
</evidence>
<keyword evidence="6 7" id="KW-0472">Membrane</keyword>
<feature type="transmembrane region" description="Helical" evidence="7">
    <location>
        <begin position="14"/>
        <end position="40"/>
    </location>
</feature>
<accession>A0A098MB10</accession>
<reference evidence="9 10" key="1">
    <citation type="submission" date="2014-08" db="EMBL/GenBank/DDBJ databases">
        <authorList>
            <person name="den Bakker H.C."/>
        </authorList>
    </citation>
    <scope>NUCLEOTIDE SEQUENCE [LARGE SCALE GENOMIC DNA]</scope>
    <source>
        <strain evidence="9 10">DSM 18334</strain>
    </source>
</reference>
<evidence type="ECO:0000256" key="5">
    <source>
        <dbReference type="ARBA" id="ARBA00022989"/>
    </source>
</evidence>
<evidence type="ECO:0000256" key="3">
    <source>
        <dbReference type="ARBA" id="ARBA00022475"/>
    </source>
</evidence>
<dbReference type="InterPro" id="IPR011701">
    <property type="entry name" value="MFS"/>
</dbReference>
<dbReference type="Gene3D" id="1.20.1250.20">
    <property type="entry name" value="MFS general substrate transporter like domains"/>
    <property type="match status" value="1"/>
</dbReference>
<dbReference type="RefSeq" id="WP_036648930.1">
    <property type="nucleotide sequence ID" value="NZ_JQCR01000002.1"/>
</dbReference>
<feature type="transmembrane region" description="Helical" evidence="7">
    <location>
        <begin position="224"/>
        <end position="248"/>
    </location>
</feature>
<evidence type="ECO:0000313" key="10">
    <source>
        <dbReference type="Proteomes" id="UP000029734"/>
    </source>
</evidence>
<dbReference type="PROSITE" id="PS50850">
    <property type="entry name" value="MFS"/>
    <property type="match status" value="1"/>
</dbReference>
<dbReference type="PANTHER" id="PTHR23517">
    <property type="entry name" value="RESISTANCE PROTEIN MDTM, PUTATIVE-RELATED-RELATED"/>
    <property type="match status" value="1"/>
</dbReference>
<feature type="transmembrane region" description="Helical" evidence="7">
    <location>
        <begin position="167"/>
        <end position="190"/>
    </location>
</feature>
<dbReference type="GO" id="GO:0022857">
    <property type="term" value="F:transmembrane transporter activity"/>
    <property type="evidence" value="ECO:0007669"/>
    <property type="project" value="InterPro"/>
</dbReference>
<dbReference type="InterPro" id="IPR036259">
    <property type="entry name" value="MFS_trans_sf"/>
</dbReference>
<feature type="domain" description="Major facilitator superfamily (MFS) profile" evidence="8">
    <location>
        <begin position="13"/>
        <end position="407"/>
    </location>
</feature>
<keyword evidence="2" id="KW-0813">Transport</keyword>
<feature type="transmembrane region" description="Helical" evidence="7">
    <location>
        <begin position="316"/>
        <end position="341"/>
    </location>
</feature>
<proteinExistence type="predicted"/>
<dbReference type="Proteomes" id="UP000029734">
    <property type="component" value="Unassembled WGS sequence"/>
</dbReference>
<sequence length="420" mass="46392">MNLVKTYAGLTKEIYFLCLARTINSIGDFVFSLITLYLTLQLGMNVVSAGIFVSLAALISGPGVLLGGYLSDIMGKKTIIVGGQFLSSILIMSCIFWSGTIAVAYILIIVMFSISVTRPAYNSLLIKLSTGEKERKSAFSLMYLGANLGIAIGPLVAGYFMRDYINFVFLGISIVFLLSTIIIISLVKVVDDKVFTKFEKESLNNHNSQHNSSPILKIIMKRPLVAYFIIISFLNYFIYMQASFSIPIQMNSSFGENGAAYYGSVMTINAMCVIILTTLILSITKKITAINSIAIGAIFYGLGFGILGLLDYSTNFIIVALSTILWTVGEILIQTNINLYIASRVPDTHQGRFNGLLLFVGCLGYTISPYLTGIFINNIDIENVWLIISAFSLIYSLCMLFLLYLEKRSIRGKLNEELDF</sequence>
<dbReference type="AlphaFoldDB" id="A0A098MB10"/>
<name>A0A098MB10_9BACL</name>
<feature type="transmembrane region" description="Helical" evidence="7">
    <location>
        <begin position="79"/>
        <end position="98"/>
    </location>
</feature>
<feature type="transmembrane region" description="Helical" evidence="7">
    <location>
        <begin position="104"/>
        <end position="121"/>
    </location>
</feature>
<feature type="transmembrane region" description="Helical" evidence="7">
    <location>
        <begin position="141"/>
        <end position="161"/>
    </location>
</feature>
<gene>
    <name evidence="9" type="ORF">PWYN_04570</name>
</gene>
<dbReference type="eggNOG" id="COG2814">
    <property type="taxonomic scope" value="Bacteria"/>
</dbReference>
<evidence type="ECO:0000256" key="2">
    <source>
        <dbReference type="ARBA" id="ARBA00022448"/>
    </source>
</evidence>
<organism evidence="9 10">
    <name type="scientific">Paenibacillus wynnii</name>
    <dbReference type="NCBI Taxonomy" id="268407"/>
    <lineage>
        <taxon>Bacteria</taxon>
        <taxon>Bacillati</taxon>
        <taxon>Bacillota</taxon>
        <taxon>Bacilli</taxon>
        <taxon>Bacillales</taxon>
        <taxon>Paenibacillaceae</taxon>
        <taxon>Paenibacillus</taxon>
    </lineage>
</organism>
<dbReference type="EMBL" id="JQCR01000002">
    <property type="protein sequence ID" value="KGE18722.1"/>
    <property type="molecule type" value="Genomic_DNA"/>
</dbReference>
<dbReference type="GO" id="GO:0005886">
    <property type="term" value="C:plasma membrane"/>
    <property type="evidence" value="ECO:0007669"/>
    <property type="project" value="UniProtKB-SubCell"/>
</dbReference>
<keyword evidence="3" id="KW-1003">Cell membrane</keyword>
<evidence type="ECO:0000256" key="4">
    <source>
        <dbReference type="ARBA" id="ARBA00022692"/>
    </source>
</evidence>
<feature type="transmembrane region" description="Helical" evidence="7">
    <location>
        <begin position="260"/>
        <end position="281"/>
    </location>
</feature>
<dbReference type="PANTHER" id="PTHR23517:SF2">
    <property type="entry name" value="MULTIDRUG RESISTANCE PROTEIN MDTH"/>
    <property type="match status" value="1"/>
</dbReference>
<evidence type="ECO:0000313" key="9">
    <source>
        <dbReference type="EMBL" id="KGE18722.1"/>
    </source>
</evidence>
<comment type="caution">
    <text evidence="9">The sequence shown here is derived from an EMBL/GenBank/DDBJ whole genome shotgun (WGS) entry which is preliminary data.</text>
</comment>
<keyword evidence="4 7" id="KW-0812">Transmembrane</keyword>
<dbReference type="OrthoDB" id="9793283at2"/>